<organism evidence="2 3">
    <name type="scientific">Olea europaea subsp. europaea</name>
    <dbReference type="NCBI Taxonomy" id="158383"/>
    <lineage>
        <taxon>Eukaryota</taxon>
        <taxon>Viridiplantae</taxon>
        <taxon>Streptophyta</taxon>
        <taxon>Embryophyta</taxon>
        <taxon>Tracheophyta</taxon>
        <taxon>Spermatophyta</taxon>
        <taxon>Magnoliopsida</taxon>
        <taxon>eudicotyledons</taxon>
        <taxon>Gunneridae</taxon>
        <taxon>Pentapetalae</taxon>
        <taxon>asterids</taxon>
        <taxon>lamiids</taxon>
        <taxon>Lamiales</taxon>
        <taxon>Oleaceae</taxon>
        <taxon>Oleeae</taxon>
        <taxon>Olea</taxon>
    </lineage>
</organism>
<protein>
    <submittedName>
        <fullName evidence="2">11-oxo-beta-amyrin 30-oxidase-like isoform X2</fullName>
    </submittedName>
</protein>
<dbReference type="PANTHER" id="PTHR24291">
    <property type="entry name" value="CYTOCHROME P450 FAMILY 4"/>
    <property type="match status" value="1"/>
</dbReference>
<dbReference type="OrthoDB" id="1470350at2759"/>
<dbReference type="Gramene" id="OE9A024528T1">
    <property type="protein sequence ID" value="OE9A024528C1"/>
    <property type="gene ID" value="OE9A024528"/>
</dbReference>
<dbReference type="InterPro" id="IPR001128">
    <property type="entry name" value="Cyt_P450"/>
</dbReference>
<dbReference type="PANTHER" id="PTHR24291:SF185">
    <property type="entry name" value="PREMNASPIRODIENE OXYGENASE-LIKE"/>
    <property type="match status" value="1"/>
</dbReference>
<dbReference type="EMBL" id="CACTIH010001961">
    <property type="protein sequence ID" value="CAA2970123.1"/>
    <property type="molecule type" value="Genomic_DNA"/>
</dbReference>
<comment type="similarity">
    <text evidence="1">Belongs to the cytochrome P450 family.</text>
</comment>
<dbReference type="Proteomes" id="UP000594638">
    <property type="component" value="Unassembled WGS sequence"/>
</dbReference>
<dbReference type="GO" id="GO:0016705">
    <property type="term" value="F:oxidoreductase activity, acting on paired donors, with incorporation or reduction of molecular oxygen"/>
    <property type="evidence" value="ECO:0007669"/>
    <property type="project" value="InterPro"/>
</dbReference>
<reference evidence="2 3" key="1">
    <citation type="submission" date="2019-12" db="EMBL/GenBank/DDBJ databases">
        <authorList>
            <person name="Alioto T."/>
            <person name="Alioto T."/>
            <person name="Gomez Garrido J."/>
        </authorList>
    </citation>
    <scope>NUCLEOTIDE SEQUENCE [LARGE SCALE GENOMIC DNA]</scope>
</reference>
<dbReference type="Pfam" id="PF00067">
    <property type="entry name" value="p450"/>
    <property type="match status" value="1"/>
</dbReference>
<evidence type="ECO:0000313" key="3">
    <source>
        <dbReference type="Proteomes" id="UP000594638"/>
    </source>
</evidence>
<keyword evidence="3" id="KW-1185">Reference proteome</keyword>
<gene>
    <name evidence="2" type="ORF">OLEA9_A024528</name>
</gene>
<sequence length="476" mass="54471">MGYSFERHINAFLWLSLISVTTFLLRELAKVFKLWIKARHIPGPPCTSFYGHCRLISESNFTDLLSESHKKYGPVVKLWLRPTQLLVSIKDKELIKEVLLNAEDKLPLTGRASYLGFGRSSLFISSFDKVEDQRKSLEVELNASLLERGSSVPAKVVKSVLERVQTLVVDGGLHCETISQHLSFTLMGATLFGDVFLTWSKASVYIELLMKIAKHACFWSSYGVTRYWKQEFWTYQQLCSELKGLTQELIRQCRQKYESDSLERDFDRYHMRHEPCAEMISMMFHGSLTMSTLIGNILTRLVTHPEIQHKIQSEIIMVRKISQRHDQQGVGGLPFLLATLYESARLLPAGLFLQRCSLKHALLFSPITSNNGLTNSDATPSLPPPPFKYSADSEPTISQYASLTWESESFSLIAKWDDKEDEDEAEDDLGGPDWLEGFEGFEDLWELIFNEIFGQESRNKFDGRFFCFSSMIVTAY</sequence>
<dbReference type="InterPro" id="IPR036396">
    <property type="entry name" value="Cyt_P450_sf"/>
</dbReference>
<dbReference type="GO" id="GO:0004497">
    <property type="term" value="F:monooxygenase activity"/>
    <property type="evidence" value="ECO:0007669"/>
    <property type="project" value="InterPro"/>
</dbReference>
<name>A0A8S0QWG4_OLEEU</name>
<comment type="caution">
    <text evidence="2">The sequence shown here is derived from an EMBL/GenBank/DDBJ whole genome shotgun (WGS) entry which is preliminary data.</text>
</comment>
<accession>A0A8S0QWG4</accession>
<dbReference type="GO" id="GO:0020037">
    <property type="term" value="F:heme binding"/>
    <property type="evidence" value="ECO:0007669"/>
    <property type="project" value="InterPro"/>
</dbReference>
<evidence type="ECO:0000256" key="1">
    <source>
        <dbReference type="ARBA" id="ARBA00010617"/>
    </source>
</evidence>
<dbReference type="GO" id="GO:0005506">
    <property type="term" value="F:iron ion binding"/>
    <property type="evidence" value="ECO:0007669"/>
    <property type="project" value="InterPro"/>
</dbReference>
<dbReference type="CDD" id="cd00302">
    <property type="entry name" value="cytochrome_P450"/>
    <property type="match status" value="1"/>
</dbReference>
<dbReference type="AlphaFoldDB" id="A0A8S0QWG4"/>
<dbReference type="SUPFAM" id="SSF48264">
    <property type="entry name" value="Cytochrome P450"/>
    <property type="match status" value="1"/>
</dbReference>
<proteinExistence type="inferred from homology"/>
<evidence type="ECO:0000313" key="2">
    <source>
        <dbReference type="EMBL" id="CAA2970123.1"/>
    </source>
</evidence>
<dbReference type="Gene3D" id="1.10.630.10">
    <property type="entry name" value="Cytochrome P450"/>
    <property type="match status" value="1"/>
</dbReference>
<dbReference type="InterPro" id="IPR050196">
    <property type="entry name" value="Cytochrome_P450_Monoox"/>
</dbReference>